<comment type="cofactor">
    <cofactor evidence="1">
        <name>FAD</name>
        <dbReference type="ChEBI" id="CHEBI:57692"/>
    </cofactor>
</comment>
<reference evidence="4" key="1">
    <citation type="submission" date="2017-09" db="EMBL/GenBank/DDBJ databases">
        <title>Depth-based differentiation of microbial function through sediment-hosted aquifers and enrichment of novel symbionts in the deep terrestrial subsurface.</title>
        <authorList>
            <person name="Probst A.J."/>
            <person name="Ladd B."/>
            <person name="Jarett J.K."/>
            <person name="Geller-Mcgrath D.E."/>
            <person name="Sieber C.M.K."/>
            <person name="Emerson J.B."/>
            <person name="Anantharaman K."/>
            <person name="Thomas B.C."/>
            <person name="Malmstrom R."/>
            <person name="Stieglmeier M."/>
            <person name="Klingl A."/>
            <person name="Woyke T."/>
            <person name="Ryan C.M."/>
            <person name="Banfield J.F."/>
        </authorList>
    </citation>
    <scope>NUCLEOTIDE SEQUENCE [LARGE SCALE GENOMIC DNA]</scope>
</reference>
<gene>
    <name evidence="3" type="ORF">COU28_02795</name>
</gene>
<dbReference type="InterPro" id="IPR011601">
    <property type="entry name" value="MurB_C"/>
</dbReference>
<feature type="non-terminal residue" evidence="3">
    <location>
        <position position="1"/>
    </location>
</feature>
<dbReference type="PANTHER" id="PTHR21071:SF4">
    <property type="entry name" value="UDP-N-ACETYLENOLPYRUVOYLGLUCOSAMINE REDUCTASE"/>
    <property type="match status" value="1"/>
</dbReference>
<evidence type="ECO:0000313" key="4">
    <source>
        <dbReference type="Proteomes" id="UP000230852"/>
    </source>
</evidence>
<protein>
    <recommendedName>
        <fullName evidence="2">UDP-N-acetylenolpyruvoylglucosamine reductase C-terminal domain-containing protein</fullName>
    </recommendedName>
</protein>
<dbReference type="InterPro" id="IPR003170">
    <property type="entry name" value="MurB"/>
</dbReference>
<dbReference type="GO" id="GO:0005829">
    <property type="term" value="C:cytosol"/>
    <property type="evidence" value="ECO:0007669"/>
    <property type="project" value="TreeGrafter"/>
</dbReference>
<dbReference type="HAMAP" id="MF_00037">
    <property type="entry name" value="MurB"/>
    <property type="match status" value="1"/>
</dbReference>
<comment type="caution">
    <text evidence="3">The sequence shown here is derived from an EMBL/GenBank/DDBJ whole genome shotgun (WGS) entry which is preliminary data.</text>
</comment>
<dbReference type="Proteomes" id="UP000230852">
    <property type="component" value="Unassembled WGS sequence"/>
</dbReference>
<proteinExistence type="inferred from homology"/>
<dbReference type="GO" id="GO:0008762">
    <property type="term" value="F:UDP-N-acetylmuramate dehydrogenase activity"/>
    <property type="evidence" value="ECO:0007669"/>
    <property type="project" value="InterPro"/>
</dbReference>
<dbReference type="Gene3D" id="3.90.78.10">
    <property type="entry name" value="UDP-N-acetylenolpyruvoylglucosamine reductase, C-terminal domain"/>
    <property type="match status" value="1"/>
</dbReference>
<dbReference type="InterPro" id="IPR036635">
    <property type="entry name" value="MurB_C_sf"/>
</dbReference>
<evidence type="ECO:0000313" key="3">
    <source>
        <dbReference type="EMBL" id="PIR78214.1"/>
    </source>
</evidence>
<dbReference type="Pfam" id="PF02873">
    <property type="entry name" value="MurB_C"/>
    <property type="match status" value="1"/>
</dbReference>
<evidence type="ECO:0000256" key="1">
    <source>
        <dbReference type="ARBA" id="ARBA00001974"/>
    </source>
</evidence>
<dbReference type="SUPFAM" id="SSF56194">
    <property type="entry name" value="Uridine diphospho-N-Acetylenolpyruvylglucosamine reductase, MurB, C-terminal domain"/>
    <property type="match status" value="1"/>
</dbReference>
<dbReference type="PANTHER" id="PTHR21071">
    <property type="entry name" value="UDP-N-ACETYLENOLPYRUVOYLGLUCOSAMINE REDUCTASE"/>
    <property type="match status" value="1"/>
</dbReference>
<dbReference type="EMBL" id="PFBU01000056">
    <property type="protein sequence ID" value="PIR78214.1"/>
    <property type="molecule type" value="Genomic_DNA"/>
</dbReference>
<evidence type="ECO:0000259" key="2">
    <source>
        <dbReference type="Pfam" id="PF02873"/>
    </source>
</evidence>
<name>A0A2H0TYB8_9BACT</name>
<feature type="domain" description="UDP-N-acetylenolpyruvoylglucosamine reductase C-terminal" evidence="2">
    <location>
        <begin position="1"/>
        <end position="96"/>
    </location>
</feature>
<organism evidence="3 4">
    <name type="scientific">Candidatus Magasanikbacteria bacterium CG10_big_fil_rev_8_21_14_0_10_36_16</name>
    <dbReference type="NCBI Taxonomy" id="1974645"/>
    <lineage>
        <taxon>Bacteria</taxon>
        <taxon>Candidatus Magasanikiibacteriota</taxon>
    </lineage>
</organism>
<accession>A0A2H0TYB8</accession>
<dbReference type="GO" id="GO:0071555">
    <property type="term" value="P:cell wall organization"/>
    <property type="evidence" value="ECO:0007669"/>
    <property type="project" value="TreeGrafter"/>
</dbReference>
<dbReference type="GO" id="GO:0050660">
    <property type="term" value="F:flavin adenine dinucleotide binding"/>
    <property type="evidence" value="ECO:0007669"/>
    <property type="project" value="TreeGrafter"/>
</dbReference>
<dbReference type="AlphaFoldDB" id="A0A2H0TYB8"/>
<sequence>GCIFKNVKILNPKSEIKNQNIIPTDFLEKGIISAGWLMDQAGCKGMKVGNAQVSEKHANFIVNLGDATAEDVKNLIEEVKKKVYNKFKINLEEEVQEISF</sequence>